<feature type="region of interest" description="Disordered" evidence="2">
    <location>
        <begin position="1"/>
        <end position="119"/>
    </location>
</feature>
<feature type="compositionally biased region" description="Polar residues" evidence="2">
    <location>
        <begin position="72"/>
        <end position="98"/>
    </location>
</feature>
<protein>
    <recommendedName>
        <fullName evidence="3">Nephrocystin 3-like N-terminal domain-containing protein</fullName>
    </recommendedName>
</protein>
<reference evidence="4 5" key="1">
    <citation type="journal article" date="2020" name="ISME J.">
        <title>Uncovering the hidden diversity of litter-decomposition mechanisms in mushroom-forming fungi.</title>
        <authorList>
            <person name="Floudas D."/>
            <person name="Bentzer J."/>
            <person name="Ahren D."/>
            <person name="Johansson T."/>
            <person name="Persson P."/>
            <person name="Tunlid A."/>
        </authorList>
    </citation>
    <scope>NUCLEOTIDE SEQUENCE [LARGE SCALE GENOMIC DNA]</scope>
    <source>
        <strain evidence="4 5">CBS 101986</strain>
    </source>
</reference>
<dbReference type="PANTHER" id="PTHR10039:SF5">
    <property type="entry name" value="NACHT DOMAIN-CONTAINING PROTEIN"/>
    <property type="match status" value="1"/>
</dbReference>
<dbReference type="CDD" id="cd21037">
    <property type="entry name" value="MLKL_NTD"/>
    <property type="match status" value="1"/>
</dbReference>
<dbReference type="Pfam" id="PF24883">
    <property type="entry name" value="NPHP3_N"/>
    <property type="match status" value="1"/>
</dbReference>
<dbReference type="PANTHER" id="PTHR10039">
    <property type="entry name" value="AMELOGENIN"/>
    <property type="match status" value="1"/>
</dbReference>
<proteinExistence type="predicted"/>
<evidence type="ECO:0000256" key="1">
    <source>
        <dbReference type="ARBA" id="ARBA00022737"/>
    </source>
</evidence>
<keyword evidence="1" id="KW-0677">Repeat</keyword>
<sequence length="1515" mass="168686">MAEKSRHESLKPPLWKRLNPLSRSRPHSPNPSINERDQDRSRPPTPSPSPLAQKVDDGVAPLPGPTVKPSDDISTTSQAEASAPQANTTSAADQQASLRQPAASDSRPDTKPSAPAQTFKRSKYFQQDIGVLHVAFVLQESAELRELICEVVKINSDEQFKDALEPSVSIAADLVAALDMDPVLDGVNDAISTFLGALKTIDWTKASPNEVLSTVQRSIKQIKGIHPHIFAADRQRSSSFKTITSSVLGVTPPILAILKDASSMIPVPMLQPLIGVVAGFLKAADEASNNFEWMRWLASTAGEFIVRIAVICPDKSHNADDRWMRVVDNLRLKLSGIVNKATEFSRRSVASRFLGSGKDKGDVEFMKEELRAAISFFSVEMHIEHKFDLENMSRNIESLLLEQLPRLPEHSLSHDHYFSGSRQDEIQGTLEWVEANQGEHLLWYHGAAGVGKSTYARQLLNHIKAEGMLGAFAYFAIGLDVNPKELVRMMARELADLHPGCRPAVSSAIQNCAGANRGLDEYITHFLVKPIFSLSYSGPLVIILDALDEWVHHKDFLSTLISLPHTRALKFIMTSRYSTLVNIIVASKVHICNLTPVSATVCHDYFKGRFDTIDWDGHYPESHILERLVELADGLLIWAATVCTLVSEPSPHDGPSDILESIVSSSSKVARGDRMEVLYRLAIERIFTNDNEGSKQSRRNILLVMSALQEALPLEEFSRLVGPIRTKFVKETLIGMRAIQTRGTFSEIMVQPAIKLFHASFIDYLGTLEEARIAMAHHFISFLKRSQDTPANMGEKLFRPTELYIGKHFADHLCEMPPDLVSKSIQELESCHIRKWVAWSLAQLMVIGEGNGFPASSHSLLTLSESLLQDHGVIYSPELMTRDINLISGGITGFLTMLELVGIFHGGELSTGGEDHVKYKRDLDKWIHVINGVAIGHLQRQRLEPPGLVKSELGNRAKPDTTWLDSAIELLTGVRAGLSSCPLSILENHALALELDFEHSGVLNSLKEALTLHEDIKVRLYKETPGYATFLNNFAHALHTQFQSDAGCSVDILHRSISLHEQACDYDFQNHYKRATFLDNLGTALHMKYLVEDPKDPAAAIEQIINFHQEAVKLRSNHPMHLPLLLNNLSFALQSQSQLQGEGATEALQQALFYGLRAASADCLGGLELSAYLTTLGYGLCLVSHTQPLTSLHHFVTLEWRAQLTALMRKDDFRQGTLPSKKRGFFQRLFEWRARGTTKIIESRMMNIRSNELTKLAQRVERVVVPKGVKDVVILSDPRLAVQGQLDPMSLVGIQMLEDMLKPGRTAELARLAEPATLVELVGLMELGTLGMLARDAGKEYPHEPGEERILLETDKERRERARRVNKARHAEQAKLAHLAELTEEEAKPGEVRLAEWTRQVERQVEQSRTEQPEQVEQNEALATLAKQIRELLYVAELDLLCLFSARQALSLLPPDAPSRLAIMSLESNIDMEDEELVRGGAFLRLRARPVVALAEQERTHEEMASAKLGLSADV</sequence>
<dbReference type="InterPro" id="IPR059179">
    <property type="entry name" value="MLKL-like_MCAfunc"/>
</dbReference>
<dbReference type="Proteomes" id="UP000567179">
    <property type="component" value="Unassembled WGS sequence"/>
</dbReference>
<dbReference type="Gene3D" id="3.40.50.300">
    <property type="entry name" value="P-loop containing nucleotide triphosphate hydrolases"/>
    <property type="match status" value="1"/>
</dbReference>
<evidence type="ECO:0000313" key="4">
    <source>
        <dbReference type="EMBL" id="KAF5329707.1"/>
    </source>
</evidence>
<dbReference type="OrthoDB" id="3217196at2759"/>
<evidence type="ECO:0000256" key="2">
    <source>
        <dbReference type="SAM" id="MobiDB-lite"/>
    </source>
</evidence>
<evidence type="ECO:0000313" key="5">
    <source>
        <dbReference type="Proteomes" id="UP000567179"/>
    </source>
</evidence>
<dbReference type="SUPFAM" id="SSF52540">
    <property type="entry name" value="P-loop containing nucleoside triphosphate hydrolases"/>
    <property type="match status" value="1"/>
</dbReference>
<feature type="domain" description="Nephrocystin 3-like N-terminal" evidence="3">
    <location>
        <begin position="430"/>
        <end position="576"/>
    </location>
</feature>
<accession>A0A8H5BWL2</accession>
<name>A0A8H5BWL2_9AGAR</name>
<dbReference type="EMBL" id="JAACJJ010000002">
    <property type="protein sequence ID" value="KAF5329707.1"/>
    <property type="molecule type" value="Genomic_DNA"/>
</dbReference>
<gene>
    <name evidence="4" type="ORF">D9619_008967</name>
</gene>
<evidence type="ECO:0000259" key="3">
    <source>
        <dbReference type="Pfam" id="PF24883"/>
    </source>
</evidence>
<comment type="caution">
    <text evidence="4">The sequence shown here is derived from an EMBL/GenBank/DDBJ whole genome shotgun (WGS) entry which is preliminary data.</text>
</comment>
<feature type="compositionally biased region" description="Basic and acidic residues" evidence="2">
    <location>
        <begin position="1"/>
        <end position="10"/>
    </location>
</feature>
<dbReference type="InterPro" id="IPR056884">
    <property type="entry name" value="NPHP3-like_N"/>
</dbReference>
<dbReference type="InterPro" id="IPR027417">
    <property type="entry name" value="P-loop_NTPase"/>
</dbReference>
<organism evidence="4 5">
    <name type="scientific">Psilocybe cf. subviscida</name>
    <dbReference type="NCBI Taxonomy" id="2480587"/>
    <lineage>
        <taxon>Eukaryota</taxon>
        <taxon>Fungi</taxon>
        <taxon>Dikarya</taxon>
        <taxon>Basidiomycota</taxon>
        <taxon>Agaricomycotina</taxon>
        <taxon>Agaricomycetes</taxon>
        <taxon>Agaricomycetidae</taxon>
        <taxon>Agaricales</taxon>
        <taxon>Agaricineae</taxon>
        <taxon>Strophariaceae</taxon>
        <taxon>Psilocybe</taxon>
    </lineage>
</organism>
<keyword evidence="5" id="KW-1185">Reference proteome</keyword>